<organism evidence="2 3">
    <name type="scientific">Buddleja alternifolia</name>
    <dbReference type="NCBI Taxonomy" id="168488"/>
    <lineage>
        <taxon>Eukaryota</taxon>
        <taxon>Viridiplantae</taxon>
        <taxon>Streptophyta</taxon>
        <taxon>Embryophyta</taxon>
        <taxon>Tracheophyta</taxon>
        <taxon>Spermatophyta</taxon>
        <taxon>Magnoliopsida</taxon>
        <taxon>eudicotyledons</taxon>
        <taxon>Gunneridae</taxon>
        <taxon>Pentapetalae</taxon>
        <taxon>asterids</taxon>
        <taxon>lamiids</taxon>
        <taxon>Lamiales</taxon>
        <taxon>Scrophulariaceae</taxon>
        <taxon>Buddlejeae</taxon>
        <taxon>Buddleja</taxon>
    </lineage>
</organism>
<sequence length="365" mass="39886">MGSVILSSDFRRWLREQNRSAEACLLCLEEGSSTPVLGSLLSSISESPNNYHQSELHGATPKHTPNSNQTKLSCTNGKSQNVNKSFFCSPSVAEIKSTNASPHNGFRRVQSAGNLEDLADAQYSVDEFSLSKKFARKPHCRTLEAIPSFSVNSLGSRYEDDDSDEESEELDWGVVDNPFRVENLVLEEFRTNSNDYGVSGFEGGGKMYLATGLGVSGVNLLVGGGGDGGSGGGGSYRPVAFDRDGGDSHGISMEEHYKRMLEKKGDLEGAEEYYSRAILADPEDGEILTQYAKLIWELHHDKERALNYFERAVQASSEDSHIHAAYASFLWDIDGDEDEDEKNGAEESQCGPPIFHHGFMASASA</sequence>
<evidence type="ECO:0000313" key="3">
    <source>
        <dbReference type="Proteomes" id="UP000826271"/>
    </source>
</evidence>
<evidence type="ECO:0000256" key="1">
    <source>
        <dbReference type="SAM" id="MobiDB-lite"/>
    </source>
</evidence>
<name>A0AAV6Y1Q2_9LAMI</name>
<reference evidence="2" key="1">
    <citation type="submission" date="2019-10" db="EMBL/GenBank/DDBJ databases">
        <authorList>
            <person name="Zhang R."/>
            <person name="Pan Y."/>
            <person name="Wang J."/>
            <person name="Ma R."/>
            <person name="Yu S."/>
        </authorList>
    </citation>
    <scope>NUCLEOTIDE SEQUENCE</scope>
    <source>
        <strain evidence="2">LA-IB0</strain>
        <tissue evidence="2">Leaf</tissue>
    </source>
</reference>
<dbReference type="SUPFAM" id="SSF48452">
    <property type="entry name" value="TPR-like"/>
    <property type="match status" value="1"/>
</dbReference>
<accession>A0AAV6Y1Q2</accession>
<keyword evidence="3" id="KW-1185">Reference proteome</keyword>
<dbReference type="AlphaFoldDB" id="A0AAV6Y1Q2"/>
<dbReference type="InterPro" id="IPR011990">
    <property type="entry name" value="TPR-like_helical_dom_sf"/>
</dbReference>
<protein>
    <submittedName>
        <fullName evidence="2">Uncharacterized protein</fullName>
    </submittedName>
</protein>
<dbReference type="Proteomes" id="UP000826271">
    <property type="component" value="Unassembled WGS sequence"/>
</dbReference>
<dbReference type="PANTHER" id="PTHR26312:SF221">
    <property type="entry name" value="OS04G0510600 PROTEIN"/>
    <property type="match status" value="1"/>
</dbReference>
<feature type="region of interest" description="Disordered" evidence="1">
    <location>
        <begin position="48"/>
        <end position="76"/>
    </location>
</feature>
<gene>
    <name evidence="2" type="ORF">BUALT_Bualt02G0199300</name>
</gene>
<dbReference type="PANTHER" id="PTHR26312">
    <property type="entry name" value="TETRATRICOPEPTIDE REPEAT PROTEIN 5"/>
    <property type="match status" value="1"/>
</dbReference>
<evidence type="ECO:0000313" key="2">
    <source>
        <dbReference type="EMBL" id="KAG8389151.1"/>
    </source>
</evidence>
<proteinExistence type="predicted"/>
<dbReference type="EMBL" id="WHWC01000002">
    <property type="protein sequence ID" value="KAG8389151.1"/>
    <property type="molecule type" value="Genomic_DNA"/>
</dbReference>
<feature type="compositionally biased region" description="Polar residues" evidence="1">
    <location>
        <begin position="63"/>
        <end position="76"/>
    </location>
</feature>
<comment type="caution">
    <text evidence="2">The sequence shown here is derived from an EMBL/GenBank/DDBJ whole genome shotgun (WGS) entry which is preliminary data.</text>
</comment>
<dbReference type="Gene3D" id="1.25.40.10">
    <property type="entry name" value="Tetratricopeptide repeat domain"/>
    <property type="match status" value="1"/>
</dbReference>